<evidence type="ECO:0000256" key="6">
    <source>
        <dbReference type="ARBA" id="ARBA00022592"/>
    </source>
</evidence>
<proteinExistence type="inferred from homology"/>
<comment type="subcellular location">
    <subcellularLocation>
        <location evidence="1 7">Cytoplasm</location>
    </subcellularLocation>
</comment>
<evidence type="ECO:0000256" key="1">
    <source>
        <dbReference type="ARBA" id="ARBA00004496"/>
    </source>
</evidence>
<dbReference type="GO" id="GO:0045936">
    <property type="term" value="P:negative regulation of phosphate metabolic process"/>
    <property type="evidence" value="ECO:0007669"/>
    <property type="project" value="InterPro"/>
</dbReference>
<dbReference type="FunFam" id="1.20.58.220:FF:000004">
    <property type="entry name" value="Phosphate-specific transport system accessory protein PhoU"/>
    <property type="match status" value="1"/>
</dbReference>
<dbReference type="PANTHER" id="PTHR42930">
    <property type="entry name" value="PHOSPHATE-SPECIFIC TRANSPORT SYSTEM ACCESSORY PROTEIN PHOU"/>
    <property type="match status" value="1"/>
</dbReference>
<dbReference type="GO" id="GO:0005737">
    <property type="term" value="C:cytoplasm"/>
    <property type="evidence" value="ECO:0007669"/>
    <property type="project" value="UniProtKB-SubCell"/>
</dbReference>
<keyword evidence="6 7" id="KW-0592">Phosphate transport</keyword>
<evidence type="ECO:0000313" key="10">
    <source>
        <dbReference type="Proteomes" id="UP000006315"/>
    </source>
</evidence>
<evidence type="ECO:0000256" key="5">
    <source>
        <dbReference type="ARBA" id="ARBA00022490"/>
    </source>
</evidence>
<dbReference type="GO" id="GO:0006817">
    <property type="term" value="P:phosphate ion transport"/>
    <property type="evidence" value="ECO:0007669"/>
    <property type="project" value="UniProtKB-KW"/>
</dbReference>
<dbReference type="Gene3D" id="1.20.58.220">
    <property type="entry name" value="Phosphate transport system protein phou homolog 2, domain 2"/>
    <property type="match status" value="1"/>
</dbReference>
<keyword evidence="5 7" id="KW-0963">Cytoplasm</keyword>
<comment type="similarity">
    <text evidence="2 7">Belongs to the PhoU family.</text>
</comment>
<dbReference type="RefSeq" id="WP_003332401.1">
    <property type="nucleotide sequence ID" value="NZ_AJLR01000124.1"/>
</dbReference>
<evidence type="ECO:0000256" key="7">
    <source>
        <dbReference type="PIRNR" id="PIRNR003107"/>
    </source>
</evidence>
<reference evidence="9 10" key="1">
    <citation type="journal article" date="2012" name="Front. Microbiol.">
        <title>Redundancy and modularity in membrane-associated dissimilatory nitrate reduction in Bacillus.</title>
        <authorList>
            <person name="Heylen K."/>
            <person name="Keltjens J."/>
        </authorList>
    </citation>
    <scope>NUCLEOTIDE SEQUENCE [LARGE SCALE GENOMIC DNA]</scope>
    <source>
        <strain evidence="9 10">LMG 9581</strain>
    </source>
</reference>
<keyword evidence="10" id="KW-1185">Reference proteome</keyword>
<comment type="function">
    <text evidence="7">Plays a role in the regulation of phosphate uptake.</text>
</comment>
<protein>
    <recommendedName>
        <fullName evidence="7">Phosphate-specific transport system accessory protein PhoU</fullName>
    </recommendedName>
</protein>
<name>K6D6Q0_SCHAZ</name>
<comment type="caution">
    <text evidence="9">The sequence shown here is derived from an EMBL/GenBank/DDBJ whole genome shotgun (WGS) entry which is preliminary data.</text>
</comment>
<feature type="domain" description="PhoU" evidence="8">
    <location>
        <begin position="19"/>
        <end position="106"/>
    </location>
</feature>
<sequence length="219" mass="24908">MSLRENFDLKLKQLNEKVLELGGLAENAFVKSITAMENKDIESAIQVIDEDSYIDHIEEEINDLAIILIAREAPVAVDLRRIIVAIKIASDLERVADYAVNIAKSVIRIGETDHKVPVDSLLKMSRIAKEMLSLSFKAFIEEDVVLAKKIADMDDEIDKLYGETIKTYLQLSDETKQDFMQITQLSFIARYIERIGDYATNISEGVFYIVKGIRYELNN</sequence>
<dbReference type="GeneID" id="89467477"/>
<evidence type="ECO:0000256" key="2">
    <source>
        <dbReference type="ARBA" id="ARBA00008107"/>
    </source>
</evidence>
<dbReference type="InterPro" id="IPR028366">
    <property type="entry name" value="PhoU"/>
</dbReference>
<feature type="domain" description="PhoU" evidence="8">
    <location>
        <begin position="121"/>
        <end position="204"/>
    </location>
</feature>
<dbReference type="PATRIC" id="fig|1131731.3.peg.3050"/>
<dbReference type="InterPro" id="IPR026022">
    <property type="entry name" value="PhoU_dom"/>
</dbReference>
<gene>
    <name evidence="9" type="ORF">BAZO_14914</name>
</gene>
<evidence type="ECO:0000259" key="8">
    <source>
        <dbReference type="Pfam" id="PF01895"/>
    </source>
</evidence>
<dbReference type="PANTHER" id="PTHR42930:SF3">
    <property type="entry name" value="PHOSPHATE-SPECIFIC TRANSPORT SYSTEM ACCESSORY PROTEIN PHOU"/>
    <property type="match status" value="1"/>
</dbReference>
<dbReference type="PIRSF" id="PIRSF003107">
    <property type="entry name" value="PhoU"/>
    <property type="match status" value="1"/>
</dbReference>
<evidence type="ECO:0000313" key="9">
    <source>
        <dbReference type="EMBL" id="EKN63964.1"/>
    </source>
</evidence>
<accession>K6D6Q0</accession>
<dbReference type="AlphaFoldDB" id="K6D6Q0"/>
<keyword evidence="4 7" id="KW-0813">Transport</keyword>
<dbReference type="Pfam" id="PF01895">
    <property type="entry name" value="PhoU"/>
    <property type="match status" value="2"/>
</dbReference>
<dbReference type="STRING" id="1131731.BAZO_14914"/>
<organism evidence="9 10">
    <name type="scientific">Schinkia azotoformans LMG 9581</name>
    <dbReference type="NCBI Taxonomy" id="1131731"/>
    <lineage>
        <taxon>Bacteria</taxon>
        <taxon>Bacillati</taxon>
        <taxon>Bacillota</taxon>
        <taxon>Bacilli</taxon>
        <taxon>Bacillales</taxon>
        <taxon>Bacillaceae</taxon>
        <taxon>Calidifontibacillus/Schinkia group</taxon>
        <taxon>Schinkia</taxon>
    </lineage>
</organism>
<evidence type="ECO:0000256" key="3">
    <source>
        <dbReference type="ARBA" id="ARBA00011738"/>
    </source>
</evidence>
<dbReference type="SUPFAM" id="SSF109755">
    <property type="entry name" value="PhoU-like"/>
    <property type="match status" value="1"/>
</dbReference>
<dbReference type="Proteomes" id="UP000006315">
    <property type="component" value="Unassembled WGS sequence"/>
</dbReference>
<comment type="subunit">
    <text evidence="3 7">Homodimer.</text>
</comment>
<dbReference type="NCBIfam" id="TIGR02135">
    <property type="entry name" value="phoU_full"/>
    <property type="match status" value="1"/>
</dbReference>
<dbReference type="EMBL" id="AJLR01000124">
    <property type="protein sequence ID" value="EKN63964.1"/>
    <property type="molecule type" value="Genomic_DNA"/>
</dbReference>
<dbReference type="GO" id="GO:0030643">
    <property type="term" value="P:intracellular phosphate ion homeostasis"/>
    <property type="evidence" value="ECO:0007669"/>
    <property type="project" value="InterPro"/>
</dbReference>
<evidence type="ECO:0000256" key="4">
    <source>
        <dbReference type="ARBA" id="ARBA00022448"/>
    </source>
</evidence>
<dbReference type="InterPro" id="IPR038078">
    <property type="entry name" value="PhoU-like_sf"/>
</dbReference>